<dbReference type="GO" id="GO:0046872">
    <property type="term" value="F:metal ion binding"/>
    <property type="evidence" value="ECO:0007669"/>
    <property type="project" value="UniProtKB-KW"/>
</dbReference>
<feature type="compositionally biased region" description="Acidic residues" evidence="4">
    <location>
        <begin position="370"/>
        <end position="406"/>
    </location>
</feature>
<keyword evidence="3" id="KW-0862">Zinc</keyword>
<dbReference type="InterPro" id="IPR004910">
    <property type="entry name" value="Yippee/Mis18/Cereblon"/>
</dbReference>
<gene>
    <name evidence="6" type="ORF">L5515_012541</name>
</gene>
<accession>A0AAE9F1C2</accession>
<feature type="domain" description="Yippee" evidence="5">
    <location>
        <begin position="13"/>
        <end position="113"/>
    </location>
</feature>
<dbReference type="InterPro" id="IPR039058">
    <property type="entry name" value="Yippee_fam"/>
</dbReference>
<feature type="region of interest" description="Disordered" evidence="4">
    <location>
        <begin position="365"/>
        <end position="450"/>
    </location>
</feature>
<keyword evidence="2" id="KW-0479">Metal-binding</keyword>
<dbReference type="AlphaFoldDB" id="A0AAE9F1C2"/>
<name>A0AAE9F1C2_CAEBR</name>
<dbReference type="Pfam" id="PF03226">
    <property type="entry name" value="Yippee-Mis18"/>
    <property type="match status" value="1"/>
</dbReference>
<feature type="compositionally biased region" description="Acidic residues" evidence="4">
    <location>
        <begin position="424"/>
        <end position="438"/>
    </location>
</feature>
<keyword evidence="7" id="KW-1185">Reference proteome</keyword>
<proteinExistence type="inferred from homology"/>
<organism evidence="6 7">
    <name type="scientific">Caenorhabditis briggsae</name>
    <dbReference type="NCBI Taxonomy" id="6238"/>
    <lineage>
        <taxon>Eukaryota</taxon>
        <taxon>Metazoa</taxon>
        <taxon>Ecdysozoa</taxon>
        <taxon>Nematoda</taxon>
        <taxon>Chromadorea</taxon>
        <taxon>Rhabditida</taxon>
        <taxon>Rhabditina</taxon>
        <taxon>Rhabditomorpha</taxon>
        <taxon>Rhabditoidea</taxon>
        <taxon>Rhabditidae</taxon>
        <taxon>Peloderinae</taxon>
        <taxon>Caenorhabditis</taxon>
    </lineage>
</organism>
<feature type="region of interest" description="Disordered" evidence="4">
    <location>
        <begin position="122"/>
        <end position="152"/>
    </location>
</feature>
<protein>
    <recommendedName>
        <fullName evidence="5">Yippee domain-containing protein</fullName>
    </recommendedName>
</protein>
<evidence type="ECO:0000256" key="3">
    <source>
        <dbReference type="ARBA" id="ARBA00022833"/>
    </source>
</evidence>
<evidence type="ECO:0000259" key="5">
    <source>
        <dbReference type="PROSITE" id="PS51792"/>
    </source>
</evidence>
<dbReference type="PROSITE" id="PS51792">
    <property type="entry name" value="YIPPEE"/>
    <property type="match status" value="1"/>
</dbReference>
<reference evidence="6 7" key="1">
    <citation type="submission" date="2022-04" db="EMBL/GenBank/DDBJ databases">
        <title>Chromosome-level reference genomes for two strains of Caenorhabditis briggsae: an improved platform for comparative genomics.</title>
        <authorList>
            <person name="Stevens L."/>
            <person name="Andersen E."/>
        </authorList>
    </citation>
    <scope>NUCLEOTIDE SEQUENCE [LARGE SCALE GENOMIC DNA]</scope>
    <source>
        <strain evidence="6">VX34</strain>
        <tissue evidence="6">Whole-organism</tissue>
    </source>
</reference>
<evidence type="ECO:0000256" key="1">
    <source>
        <dbReference type="ARBA" id="ARBA00005613"/>
    </source>
</evidence>
<comment type="similarity">
    <text evidence="1">Belongs to the yippee family.</text>
</comment>
<sequence>MGLKFFDVVASELSYICATCQIYLTNKSEIVSTSFSGITGPAILFKHVKNIRHATLEQRLLMTGSHFVRDIFCANCNDSLGWTYEYASDNKERYKEVFPGCIILERLNILEIDENGKILNMPRLPRRQAPPPDPQFQNVPRGLDGRNPGARNPDYQRNHRLFNVYRHRNQPGLAIPYFRRSDDGDVPQLTIFNEDLVRQAVGGEAQLEGFKHTVRLFNEAVMQCCVERHNRDLLVLGFNHELALRHPNVWEMMEQAEYTPSREADQHLITLFQEMRLERENLDEEPIPIDAILNGLRNWHDQEVEYIRGPRMNDRNPAVQVPMRLIIGNQAALQDVLRERIIDYGFNGALADDDLLFRRRRERRNADYASDSEEEEEEEDPEDVDEDEEDEEDEEEEGVELLEAPDDEYRRAEEFILEQVQLAEGEEEEDDDDDDGEPFDINHIVDPGID</sequence>
<evidence type="ECO:0000256" key="2">
    <source>
        <dbReference type="ARBA" id="ARBA00022723"/>
    </source>
</evidence>
<evidence type="ECO:0000313" key="6">
    <source>
        <dbReference type="EMBL" id="UMM30808.1"/>
    </source>
</evidence>
<dbReference type="PANTHER" id="PTHR13848">
    <property type="entry name" value="PROTEIN YIPPEE-LIKE CG15309-RELATED"/>
    <property type="match status" value="1"/>
</dbReference>
<dbReference type="InterPro" id="IPR034751">
    <property type="entry name" value="Yippee"/>
</dbReference>
<dbReference type="EMBL" id="CP092623">
    <property type="protein sequence ID" value="UMM30808.1"/>
    <property type="molecule type" value="Genomic_DNA"/>
</dbReference>
<evidence type="ECO:0000313" key="7">
    <source>
        <dbReference type="Proteomes" id="UP000829354"/>
    </source>
</evidence>
<dbReference type="Proteomes" id="UP000829354">
    <property type="component" value="Chromosome IV"/>
</dbReference>
<evidence type="ECO:0000256" key="4">
    <source>
        <dbReference type="SAM" id="MobiDB-lite"/>
    </source>
</evidence>